<dbReference type="InterPro" id="IPR013525">
    <property type="entry name" value="ABC2_TM"/>
</dbReference>
<evidence type="ECO:0000256" key="10">
    <source>
        <dbReference type="ARBA" id="ARBA00023136"/>
    </source>
</evidence>
<proteinExistence type="inferred from homology"/>
<evidence type="ECO:0000256" key="3">
    <source>
        <dbReference type="ARBA" id="ARBA00022448"/>
    </source>
</evidence>
<comment type="caution">
    <text evidence="11">Lacks conserved residue(s) required for the propagation of feature annotation.</text>
</comment>
<evidence type="ECO:0000256" key="4">
    <source>
        <dbReference type="ARBA" id="ARBA00022475"/>
    </source>
</evidence>
<comment type="subcellular location">
    <subcellularLocation>
        <location evidence="11">Cell inner membrane</location>
        <topology evidence="11">Multi-pass membrane protein</topology>
    </subcellularLocation>
    <subcellularLocation>
        <location evidence="1">Cell membrane</location>
        <topology evidence="1">Multi-pass membrane protein</topology>
    </subcellularLocation>
</comment>
<dbReference type="EMBL" id="JBHSNG010000020">
    <property type="protein sequence ID" value="MFC5582598.1"/>
    <property type="molecule type" value="Genomic_DNA"/>
</dbReference>
<keyword evidence="14" id="KW-1185">Reference proteome</keyword>
<keyword evidence="4 11" id="KW-1003">Cell membrane</keyword>
<evidence type="ECO:0000256" key="2">
    <source>
        <dbReference type="ARBA" id="ARBA00007783"/>
    </source>
</evidence>
<dbReference type="PANTHER" id="PTHR30413">
    <property type="entry name" value="INNER MEMBRANE TRANSPORT PERMEASE"/>
    <property type="match status" value="1"/>
</dbReference>
<dbReference type="RefSeq" id="WP_377328832.1">
    <property type="nucleotide sequence ID" value="NZ_JBHSNG010000020.1"/>
</dbReference>
<gene>
    <name evidence="13" type="ORF">ACFPPB_15875</name>
</gene>
<evidence type="ECO:0000256" key="6">
    <source>
        <dbReference type="ARBA" id="ARBA00022692"/>
    </source>
</evidence>
<feature type="transmembrane region" description="Helical" evidence="11">
    <location>
        <begin position="141"/>
        <end position="166"/>
    </location>
</feature>
<feature type="transmembrane region" description="Helical" evidence="11">
    <location>
        <begin position="172"/>
        <end position="191"/>
    </location>
</feature>
<dbReference type="PIRSF" id="PIRSF006648">
    <property type="entry name" value="DrrB"/>
    <property type="match status" value="1"/>
</dbReference>
<protein>
    <recommendedName>
        <fullName evidence="11">Transport permease protein</fullName>
    </recommendedName>
</protein>
<evidence type="ECO:0000256" key="7">
    <source>
        <dbReference type="ARBA" id="ARBA00022903"/>
    </source>
</evidence>
<keyword evidence="8 11" id="KW-1133">Transmembrane helix</keyword>
<dbReference type="Proteomes" id="UP001596111">
    <property type="component" value="Unassembled WGS sequence"/>
</dbReference>
<feature type="transmembrane region" description="Helical" evidence="11">
    <location>
        <begin position="30"/>
        <end position="52"/>
    </location>
</feature>
<dbReference type="Pfam" id="PF01061">
    <property type="entry name" value="ABC2_membrane"/>
    <property type="match status" value="1"/>
</dbReference>
<keyword evidence="6 11" id="KW-0812">Transmembrane</keyword>
<accession>A0ABW0T161</accession>
<evidence type="ECO:0000256" key="1">
    <source>
        <dbReference type="ARBA" id="ARBA00004651"/>
    </source>
</evidence>
<feature type="transmembrane region" description="Helical" evidence="11">
    <location>
        <begin position="64"/>
        <end position="86"/>
    </location>
</feature>
<keyword evidence="5" id="KW-0762">Sugar transport</keyword>
<keyword evidence="10 11" id="KW-0472">Membrane</keyword>
<evidence type="ECO:0000256" key="9">
    <source>
        <dbReference type="ARBA" id="ARBA00023047"/>
    </source>
</evidence>
<evidence type="ECO:0000259" key="12">
    <source>
        <dbReference type="PROSITE" id="PS51012"/>
    </source>
</evidence>
<reference evidence="14" key="1">
    <citation type="journal article" date="2019" name="Int. J. Syst. Evol. Microbiol.">
        <title>The Global Catalogue of Microorganisms (GCM) 10K type strain sequencing project: providing services to taxonomists for standard genome sequencing and annotation.</title>
        <authorList>
            <consortium name="The Broad Institute Genomics Platform"/>
            <consortium name="The Broad Institute Genome Sequencing Center for Infectious Disease"/>
            <person name="Wu L."/>
            <person name="Ma J."/>
        </authorList>
    </citation>
    <scope>NUCLEOTIDE SEQUENCE [LARGE SCALE GENOMIC DNA]</scope>
    <source>
        <strain evidence="14">CGMCC 1.13587</strain>
    </source>
</reference>
<keyword evidence="3 11" id="KW-0813">Transport</keyword>
<feature type="domain" description="ABC transmembrane type-2" evidence="12">
    <location>
        <begin position="28"/>
        <end position="252"/>
    </location>
</feature>
<evidence type="ECO:0000313" key="14">
    <source>
        <dbReference type="Proteomes" id="UP001596111"/>
    </source>
</evidence>
<evidence type="ECO:0000256" key="11">
    <source>
        <dbReference type="RuleBase" id="RU361157"/>
    </source>
</evidence>
<sequence>MQGHANFSFLFRQLLGRELASRYKTTALGVLWLLLQPLLMLGVYTLVFSGIFKTHWAGTATTADFALVLFAGLIIFNFLSEVLVSAPTLIVGQPNYVKKVVFPVEILPVVRVAAALVTALLSLVILLVAQAMVGQMPSPSAVFAPLILLEMVPMLLGIAWAISALGVYLRDIAQFVGIVSSILLFLSPIFFPSSSIPQNLRALIDFNPLVTPMEQLRAVTVQHSLPDFAALAQHFALSVLLAGLSFQLFRRLSRGFADVL</sequence>
<evidence type="ECO:0000256" key="5">
    <source>
        <dbReference type="ARBA" id="ARBA00022597"/>
    </source>
</evidence>
<dbReference type="InterPro" id="IPR047817">
    <property type="entry name" value="ABC2_TM_bact-type"/>
</dbReference>
<keyword evidence="9" id="KW-0625">Polysaccharide transport</keyword>
<dbReference type="PANTHER" id="PTHR30413:SF10">
    <property type="entry name" value="CAPSULE POLYSACCHARIDE EXPORT INNER-MEMBRANE PROTEIN CTRC"/>
    <property type="match status" value="1"/>
</dbReference>
<name>A0ABW0T161_9GAMM</name>
<evidence type="ECO:0000256" key="8">
    <source>
        <dbReference type="ARBA" id="ARBA00022989"/>
    </source>
</evidence>
<feature type="transmembrane region" description="Helical" evidence="11">
    <location>
        <begin position="106"/>
        <end position="129"/>
    </location>
</feature>
<dbReference type="PROSITE" id="PS51012">
    <property type="entry name" value="ABC_TM2"/>
    <property type="match status" value="1"/>
</dbReference>
<evidence type="ECO:0000313" key="13">
    <source>
        <dbReference type="EMBL" id="MFC5582598.1"/>
    </source>
</evidence>
<keyword evidence="7" id="KW-0972">Capsule biogenesis/degradation</keyword>
<dbReference type="PRINTS" id="PR00164">
    <property type="entry name" value="ABC2TRNSPORT"/>
</dbReference>
<comment type="similarity">
    <text evidence="2 11">Belongs to the ABC-2 integral membrane protein family.</text>
</comment>
<dbReference type="InterPro" id="IPR000412">
    <property type="entry name" value="ABC_2_transport"/>
</dbReference>
<organism evidence="13 14">
    <name type="scientific">Rhodanobacter terrae</name>
    <dbReference type="NCBI Taxonomy" id="418647"/>
    <lineage>
        <taxon>Bacteria</taxon>
        <taxon>Pseudomonadati</taxon>
        <taxon>Pseudomonadota</taxon>
        <taxon>Gammaproteobacteria</taxon>
        <taxon>Lysobacterales</taxon>
        <taxon>Rhodanobacteraceae</taxon>
        <taxon>Rhodanobacter</taxon>
    </lineage>
</organism>
<comment type="caution">
    <text evidence="13">The sequence shown here is derived from an EMBL/GenBank/DDBJ whole genome shotgun (WGS) entry which is preliminary data.</text>
</comment>